<dbReference type="Proteomes" id="UP001055200">
    <property type="component" value="Chromosome"/>
</dbReference>
<feature type="transmembrane region" description="Helical" evidence="2">
    <location>
        <begin position="76"/>
        <end position="100"/>
    </location>
</feature>
<gene>
    <name evidence="3" type="ORF">MIU77_08410</name>
</gene>
<feature type="region of interest" description="Disordered" evidence="1">
    <location>
        <begin position="1"/>
        <end position="72"/>
    </location>
</feature>
<accession>A0ABY3U2T9</accession>
<keyword evidence="2" id="KW-0472">Membrane</keyword>
<keyword evidence="4" id="KW-1185">Reference proteome</keyword>
<protein>
    <submittedName>
        <fullName evidence="3">Substrate-binding and VWA domain-containing protein</fullName>
    </submittedName>
</protein>
<evidence type="ECO:0000313" key="3">
    <source>
        <dbReference type="EMBL" id="ULN54261.1"/>
    </source>
</evidence>
<name>A0ABY3U2T9_9MYCO</name>
<dbReference type="EMBL" id="CP092365">
    <property type="protein sequence ID" value="ULN54261.1"/>
    <property type="molecule type" value="Genomic_DNA"/>
</dbReference>
<dbReference type="InterPro" id="IPR036465">
    <property type="entry name" value="vWFA_dom_sf"/>
</dbReference>
<evidence type="ECO:0000313" key="4">
    <source>
        <dbReference type="Proteomes" id="UP001055200"/>
    </source>
</evidence>
<evidence type="ECO:0000256" key="2">
    <source>
        <dbReference type="SAM" id="Phobius"/>
    </source>
</evidence>
<sequence length="638" mass="65358">MGRHSIPDPDEQPDEPDRLDDDGPGAETDAADAPDAADRGARTGPVPTGGPAVPRARRSLGEWRGGHRSEGGRRGVSVGVIAALITVVVLVSGVILWRFFGAVLSHRSDTAAARCVDGDETVAVVADPSIAEHVQQLAEEFTGTGRQVADRCVSVTVKAAGSNAVISGFIGDWPADLGQRPALWIPGSSIATARLQAAVGTETVSDARSLVRSPVQLAVRPELQSALGERDWAALPALQTTPDALDGLDLAHWGSLRLSLPTSGNGDAAALAAEAVATASAPADHPATDGVSAVRSLVGGQPTLADTSLAEAMNVLLGAEDPASAPVHAVVTTEQQLVARAASSADRTDTLAGWLPSGPVAVADYPTVLLAGSWLSDEQVTGASEFARFLRKPDQLATFAEAGFRAPDTDDDTDDALPDSDVTDFPAIEATVPVGDDSLRATLANTVSAPAAGPATVIMLDQSMGEQDGARSRLANVTAALGAAVAGLPADSTVGLWTFDGTEGNAAVAAGPVDEVRDPVTERLEALGATSDGAVSFTTLRLVYTEALAQYQQGRPNAVLVITTGPHTDKTLDGPGLQDYLRGAVDPARPVAVNVLDFGDDADRATWEAVAEISGGSYRQLPSSDTPELATALSALLG</sequence>
<evidence type="ECO:0000256" key="1">
    <source>
        <dbReference type="SAM" id="MobiDB-lite"/>
    </source>
</evidence>
<dbReference type="SUPFAM" id="SSF53300">
    <property type="entry name" value="vWA-like"/>
    <property type="match status" value="1"/>
</dbReference>
<dbReference type="Pfam" id="PF13531">
    <property type="entry name" value="SBP_bac_11"/>
    <property type="match status" value="1"/>
</dbReference>
<feature type="compositionally biased region" description="Low complexity" evidence="1">
    <location>
        <begin position="42"/>
        <end position="54"/>
    </location>
</feature>
<keyword evidence="2" id="KW-1133">Transmembrane helix</keyword>
<keyword evidence="2" id="KW-0812">Transmembrane</keyword>
<feature type="compositionally biased region" description="Acidic residues" evidence="1">
    <location>
        <begin position="8"/>
        <end position="32"/>
    </location>
</feature>
<organism evidence="3 4">
    <name type="scientific">Mycolicibacillus parakoreensis</name>
    <dbReference type="NCBI Taxonomy" id="1069221"/>
    <lineage>
        <taxon>Bacteria</taxon>
        <taxon>Bacillati</taxon>
        <taxon>Actinomycetota</taxon>
        <taxon>Actinomycetes</taxon>
        <taxon>Mycobacteriales</taxon>
        <taxon>Mycobacteriaceae</taxon>
        <taxon>Mycolicibacillus</taxon>
    </lineage>
</organism>
<reference evidence="3" key="1">
    <citation type="submission" date="2022-08" db="EMBL/GenBank/DDBJ databases">
        <title>Complete genome sequence of 14 non-tuberculosis mycobacteria type-strains.</title>
        <authorList>
            <person name="Igarashi Y."/>
            <person name="Osugi A."/>
            <person name="Mitarai S."/>
        </authorList>
    </citation>
    <scope>NUCLEOTIDE SEQUENCE</scope>
    <source>
        <strain evidence="3">DSM 45575</strain>
    </source>
</reference>
<dbReference type="RefSeq" id="WP_240172460.1">
    <property type="nucleotide sequence ID" value="NZ_CP092365.1"/>
</dbReference>
<dbReference type="Gene3D" id="3.40.50.410">
    <property type="entry name" value="von Willebrand factor, type A domain"/>
    <property type="match status" value="1"/>
</dbReference>
<proteinExistence type="predicted"/>
<feature type="compositionally biased region" description="Basic and acidic residues" evidence="1">
    <location>
        <begin position="59"/>
        <end position="72"/>
    </location>
</feature>